<dbReference type="Pfam" id="PF00440">
    <property type="entry name" value="TetR_N"/>
    <property type="match status" value="1"/>
</dbReference>
<dbReference type="Pfam" id="PF16859">
    <property type="entry name" value="TetR_C_11"/>
    <property type="match status" value="1"/>
</dbReference>
<dbReference type="Proteomes" id="UP001596174">
    <property type="component" value="Unassembled WGS sequence"/>
</dbReference>
<keyword evidence="2 4" id="KW-0238">DNA-binding</keyword>
<dbReference type="Gene3D" id="1.10.10.60">
    <property type="entry name" value="Homeodomain-like"/>
    <property type="match status" value="1"/>
</dbReference>
<keyword evidence="1" id="KW-0805">Transcription regulation</keyword>
<keyword evidence="8" id="KW-1185">Reference proteome</keyword>
<evidence type="ECO:0000313" key="8">
    <source>
        <dbReference type="Proteomes" id="UP001596174"/>
    </source>
</evidence>
<dbReference type="InterPro" id="IPR009057">
    <property type="entry name" value="Homeodomain-like_sf"/>
</dbReference>
<evidence type="ECO:0000259" key="6">
    <source>
        <dbReference type="PROSITE" id="PS50977"/>
    </source>
</evidence>
<reference evidence="8" key="1">
    <citation type="journal article" date="2019" name="Int. J. Syst. Evol. Microbiol.">
        <title>The Global Catalogue of Microorganisms (GCM) 10K type strain sequencing project: providing services to taxonomists for standard genome sequencing and annotation.</title>
        <authorList>
            <consortium name="The Broad Institute Genomics Platform"/>
            <consortium name="The Broad Institute Genome Sequencing Center for Infectious Disease"/>
            <person name="Wu L."/>
            <person name="Ma J."/>
        </authorList>
    </citation>
    <scope>NUCLEOTIDE SEQUENCE [LARGE SCALE GENOMIC DNA]</scope>
    <source>
        <strain evidence="8">JCM 4816</strain>
    </source>
</reference>
<accession>A0ABW1G6Q2</accession>
<protein>
    <submittedName>
        <fullName evidence="7">TetR/AcrR family transcriptional regulator</fullName>
    </submittedName>
</protein>
<name>A0ABW1G6Q2_9ACTN</name>
<dbReference type="PANTHER" id="PTHR30055">
    <property type="entry name" value="HTH-TYPE TRANSCRIPTIONAL REGULATOR RUTR"/>
    <property type="match status" value="1"/>
</dbReference>
<dbReference type="PANTHER" id="PTHR30055:SF149">
    <property type="entry name" value="TETR-FAMILY TRANSCRIPTIONAL REGULATOR"/>
    <property type="match status" value="1"/>
</dbReference>
<feature type="region of interest" description="Disordered" evidence="5">
    <location>
        <begin position="1"/>
        <end position="33"/>
    </location>
</feature>
<dbReference type="InterPro" id="IPR001647">
    <property type="entry name" value="HTH_TetR"/>
</dbReference>
<dbReference type="RefSeq" id="WP_380584820.1">
    <property type="nucleotide sequence ID" value="NZ_JBHSQJ010000075.1"/>
</dbReference>
<organism evidence="7 8">
    <name type="scientific">Streptacidiphilus monticola</name>
    <dbReference type="NCBI Taxonomy" id="2161674"/>
    <lineage>
        <taxon>Bacteria</taxon>
        <taxon>Bacillati</taxon>
        <taxon>Actinomycetota</taxon>
        <taxon>Actinomycetes</taxon>
        <taxon>Kitasatosporales</taxon>
        <taxon>Streptomycetaceae</taxon>
        <taxon>Streptacidiphilus</taxon>
    </lineage>
</organism>
<gene>
    <name evidence="7" type="ORF">ACFP3V_18585</name>
</gene>
<evidence type="ECO:0000256" key="1">
    <source>
        <dbReference type="ARBA" id="ARBA00023015"/>
    </source>
</evidence>
<dbReference type="InterPro" id="IPR036271">
    <property type="entry name" value="Tet_transcr_reg_TetR-rel_C_sf"/>
</dbReference>
<dbReference type="InterPro" id="IPR050109">
    <property type="entry name" value="HTH-type_TetR-like_transc_reg"/>
</dbReference>
<dbReference type="Gene3D" id="1.10.357.10">
    <property type="entry name" value="Tetracycline Repressor, domain 2"/>
    <property type="match status" value="1"/>
</dbReference>
<proteinExistence type="predicted"/>
<evidence type="ECO:0000256" key="3">
    <source>
        <dbReference type="ARBA" id="ARBA00023163"/>
    </source>
</evidence>
<feature type="domain" description="HTH tetR-type" evidence="6">
    <location>
        <begin position="31"/>
        <end position="91"/>
    </location>
</feature>
<evidence type="ECO:0000256" key="2">
    <source>
        <dbReference type="ARBA" id="ARBA00023125"/>
    </source>
</evidence>
<evidence type="ECO:0000313" key="7">
    <source>
        <dbReference type="EMBL" id="MFC5909217.1"/>
    </source>
</evidence>
<dbReference type="PROSITE" id="PS50977">
    <property type="entry name" value="HTH_TETR_2"/>
    <property type="match status" value="1"/>
</dbReference>
<dbReference type="EMBL" id="JBHSQJ010000075">
    <property type="protein sequence ID" value="MFC5909217.1"/>
    <property type="molecule type" value="Genomic_DNA"/>
</dbReference>
<dbReference type="SUPFAM" id="SSF48498">
    <property type="entry name" value="Tetracyclin repressor-like, C-terminal domain"/>
    <property type="match status" value="1"/>
</dbReference>
<evidence type="ECO:0000256" key="4">
    <source>
        <dbReference type="PROSITE-ProRule" id="PRU00335"/>
    </source>
</evidence>
<sequence>MSAAGTTPAAGPVSGDVAPDAGGARRSRLTPEREAEIYEAVLDELRADGYDALTMDAVAARSHASKATLYRNWQSKPRLVAAALRHYKDLVPPPADTGSLRSDLEQRFRRLEETRHGDVELAQILAAAVHRDAELQQAFLEDLVRPEVEALNSLAQKALDRGEVEADNPALDFLPHMLTGALFYRKVLQQHEPDLAYLTRFLDAVVLPALDIRGPRPNPC</sequence>
<dbReference type="SUPFAM" id="SSF46689">
    <property type="entry name" value="Homeodomain-like"/>
    <property type="match status" value="1"/>
</dbReference>
<dbReference type="InterPro" id="IPR011075">
    <property type="entry name" value="TetR_C"/>
</dbReference>
<feature type="DNA-binding region" description="H-T-H motif" evidence="4">
    <location>
        <begin position="54"/>
        <end position="73"/>
    </location>
</feature>
<keyword evidence="3" id="KW-0804">Transcription</keyword>
<evidence type="ECO:0000256" key="5">
    <source>
        <dbReference type="SAM" id="MobiDB-lite"/>
    </source>
</evidence>
<comment type="caution">
    <text evidence="7">The sequence shown here is derived from an EMBL/GenBank/DDBJ whole genome shotgun (WGS) entry which is preliminary data.</text>
</comment>